<dbReference type="InterPro" id="IPR011032">
    <property type="entry name" value="GroES-like_sf"/>
</dbReference>
<gene>
    <name evidence="2" type="ORF">NPX13_g835</name>
</gene>
<dbReference type="InterPro" id="IPR020843">
    <property type="entry name" value="ER"/>
</dbReference>
<dbReference type="InterPro" id="IPR050700">
    <property type="entry name" value="YIM1/Zinc_Alcohol_DH_Fams"/>
</dbReference>
<protein>
    <recommendedName>
        <fullName evidence="1">Enoyl reductase (ER) domain-containing protein</fullName>
    </recommendedName>
</protein>
<dbReference type="PANTHER" id="PTHR11695:SF294">
    <property type="entry name" value="RETICULON-4-INTERACTING PROTEIN 1, MITOCHONDRIAL"/>
    <property type="match status" value="1"/>
</dbReference>
<evidence type="ECO:0000259" key="1">
    <source>
        <dbReference type="SMART" id="SM00829"/>
    </source>
</evidence>
<dbReference type="Proteomes" id="UP001148614">
    <property type="component" value="Unassembled WGS sequence"/>
</dbReference>
<feature type="domain" description="Enoyl reductase (ER)" evidence="1">
    <location>
        <begin position="6"/>
        <end position="266"/>
    </location>
</feature>
<dbReference type="InterPro" id="IPR036291">
    <property type="entry name" value="NAD(P)-bd_dom_sf"/>
</dbReference>
<dbReference type="Pfam" id="PF08240">
    <property type="entry name" value="ADH_N"/>
    <property type="match status" value="1"/>
</dbReference>
<dbReference type="SUPFAM" id="SSF50129">
    <property type="entry name" value="GroES-like"/>
    <property type="match status" value="1"/>
</dbReference>
<keyword evidence="3" id="KW-1185">Reference proteome</keyword>
<dbReference type="VEuPathDB" id="FungiDB:F4678DRAFT_414640"/>
<accession>A0A9W8NNU3</accession>
<dbReference type="Gene3D" id="3.90.180.10">
    <property type="entry name" value="Medium-chain alcohol dehydrogenases, catalytic domain"/>
    <property type="match status" value="1"/>
</dbReference>
<comment type="caution">
    <text evidence="2">The sequence shown here is derived from an EMBL/GenBank/DDBJ whole genome shotgun (WGS) entry which is preliminary data.</text>
</comment>
<sequence length="278" mass="29841">MTELPATMRSLVAPKFCTPSEYEVIDMPLPTIKKSHDVLIRVHAGAIQTGDTQRANGMTRILPGKMEFPMKIGIEGSGVVAAVGSGVTKYRPGDEVYAVMPAGARPMDLFAENSFASQYAVTTESCVLPKPANLPNEDAAALPGFTVVAYQCIEMGLRLLRENGVTDGLEGKTVFVPGALSGTGSTAIQLLKNHYGVERVISTVSTEKVPLVEQYLPGLVDQVVDYKSTKRLTDAIPAGSVDFVLNTQWDLISTFPLVDPKKGVVISISSAPYVNRRL</sequence>
<dbReference type="Gene3D" id="3.40.50.720">
    <property type="entry name" value="NAD(P)-binding Rossmann-like Domain"/>
    <property type="match status" value="1"/>
</dbReference>
<reference evidence="2" key="1">
    <citation type="submission" date="2022-07" db="EMBL/GenBank/DDBJ databases">
        <title>Genome Sequence of Xylaria arbuscula.</title>
        <authorList>
            <person name="Buettner E."/>
        </authorList>
    </citation>
    <scope>NUCLEOTIDE SEQUENCE</scope>
    <source>
        <strain evidence="2">VT107</strain>
    </source>
</reference>
<dbReference type="PANTHER" id="PTHR11695">
    <property type="entry name" value="ALCOHOL DEHYDROGENASE RELATED"/>
    <property type="match status" value="1"/>
</dbReference>
<dbReference type="CDD" id="cd05289">
    <property type="entry name" value="MDR_like_2"/>
    <property type="match status" value="1"/>
</dbReference>
<name>A0A9W8NNU3_9PEZI</name>
<dbReference type="GO" id="GO:0016491">
    <property type="term" value="F:oxidoreductase activity"/>
    <property type="evidence" value="ECO:0007669"/>
    <property type="project" value="InterPro"/>
</dbReference>
<dbReference type="InterPro" id="IPR013154">
    <property type="entry name" value="ADH-like_N"/>
</dbReference>
<proteinExistence type="predicted"/>
<dbReference type="AlphaFoldDB" id="A0A9W8NNU3"/>
<evidence type="ECO:0000313" key="2">
    <source>
        <dbReference type="EMBL" id="KAJ3579733.1"/>
    </source>
</evidence>
<dbReference type="SMART" id="SM00829">
    <property type="entry name" value="PKS_ER"/>
    <property type="match status" value="1"/>
</dbReference>
<dbReference type="EMBL" id="JANPWZ010000064">
    <property type="protein sequence ID" value="KAJ3579733.1"/>
    <property type="molecule type" value="Genomic_DNA"/>
</dbReference>
<organism evidence="2 3">
    <name type="scientific">Xylaria arbuscula</name>
    <dbReference type="NCBI Taxonomy" id="114810"/>
    <lineage>
        <taxon>Eukaryota</taxon>
        <taxon>Fungi</taxon>
        <taxon>Dikarya</taxon>
        <taxon>Ascomycota</taxon>
        <taxon>Pezizomycotina</taxon>
        <taxon>Sordariomycetes</taxon>
        <taxon>Xylariomycetidae</taxon>
        <taxon>Xylariales</taxon>
        <taxon>Xylariaceae</taxon>
        <taxon>Xylaria</taxon>
    </lineage>
</organism>
<evidence type="ECO:0000313" key="3">
    <source>
        <dbReference type="Proteomes" id="UP001148614"/>
    </source>
</evidence>
<dbReference type="SUPFAM" id="SSF51735">
    <property type="entry name" value="NAD(P)-binding Rossmann-fold domains"/>
    <property type="match status" value="1"/>
</dbReference>